<sequence>MAPAAADGGAESQRQADRLKQEGNALFRKERLSAAIDAYTGAITLCPNVAVYWTNRALCYKKRSEWAKVEVDCRIAIQLDSQSVKVSGCLDLSLTNINRAFKICLQLSLGMHSSGTKMITYLFCWQGHYMLGLALVNSQRLSEGIKALEKSLELGRGAHPASYMVEEIWQELSKAKYIEWEGLSRDRAFQLQKLKCVKIFSVLLN</sequence>
<dbReference type="GO" id="GO:0043161">
    <property type="term" value="P:proteasome-mediated ubiquitin-dependent protein catabolic process"/>
    <property type="evidence" value="ECO:0007669"/>
    <property type="project" value="TreeGrafter"/>
</dbReference>
<reference evidence="6 7" key="1">
    <citation type="submission" date="2016-09" db="EMBL/GenBank/DDBJ databases">
        <title>The draft genome of Dichanthelium oligosanthes: A C3 panicoid grass species.</title>
        <authorList>
            <person name="Studer A.J."/>
            <person name="Schnable J.C."/>
            <person name="Brutnell T.P."/>
        </authorList>
    </citation>
    <scope>NUCLEOTIDE SEQUENCE [LARGE SCALE GENOMIC DNA]</scope>
    <source>
        <strain evidence="7">cv. Kellogg 1175</strain>
        <tissue evidence="6">Leaf</tissue>
    </source>
</reference>
<organism evidence="6 7">
    <name type="scientific">Dichanthelium oligosanthes</name>
    <dbReference type="NCBI Taxonomy" id="888268"/>
    <lineage>
        <taxon>Eukaryota</taxon>
        <taxon>Viridiplantae</taxon>
        <taxon>Streptophyta</taxon>
        <taxon>Embryophyta</taxon>
        <taxon>Tracheophyta</taxon>
        <taxon>Spermatophyta</taxon>
        <taxon>Magnoliopsida</taxon>
        <taxon>Liliopsida</taxon>
        <taxon>Poales</taxon>
        <taxon>Poaceae</taxon>
        <taxon>PACMAD clade</taxon>
        <taxon>Panicoideae</taxon>
        <taxon>Panicodae</taxon>
        <taxon>Paniceae</taxon>
        <taxon>Dichantheliinae</taxon>
        <taxon>Dichanthelium</taxon>
    </lineage>
</organism>
<dbReference type="GO" id="GO:0051087">
    <property type="term" value="F:protein-folding chaperone binding"/>
    <property type="evidence" value="ECO:0007669"/>
    <property type="project" value="TreeGrafter"/>
</dbReference>
<dbReference type="EMBL" id="LWDX02024359">
    <property type="protein sequence ID" value="OEL30982.1"/>
    <property type="molecule type" value="Genomic_DNA"/>
</dbReference>
<name>A0A1E5W0U5_9POAL</name>
<dbReference type="GO" id="GO:0071218">
    <property type="term" value="P:cellular response to misfolded protein"/>
    <property type="evidence" value="ECO:0007669"/>
    <property type="project" value="TreeGrafter"/>
</dbReference>
<dbReference type="InterPro" id="IPR019734">
    <property type="entry name" value="TPR_rpt"/>
</dbReference>
<dbReference type="EC" id="2.3.2.27" evidence="2"/>
<evidence type="ECO:0000256" key="4">
    <source>
        <dbReference type="ARBA" id="ARBA00022737"/>
    </source>
</evidence>
<dbReference type="InterPro" id="IPR011990">
    <property type="entry name" value="TPR-like_helical_dom_sf"/>
</dbReference>
<evidence type="ECO:0000256" key="2">
    <source>
        <dbReference type="ARBA" id="ARBA00012483"/>
    </source>
</evidence>
<dbReference type="PANTHER" id="PTHR46803">
    <property type="entry name" value="E3 UBIQUITIN-PROTEIN LIGASE CHIP"/>
    <property type="match status" value="1"/>
</dbReference>
<dbReference type="AlphaFoldDB" id="A0A1E5W0U5"/>
<evidence type="ECO:0000256" key="3">
    <source>
        <dbReference type="ARBA" id="ARBA00022679"/>
    </source>
</evidence>
<dbReference type="Proteomes" id="UP000095767">
    <property type="component" value="Unassembled WGS sequence"/>
</dbReference>
<dbReference type="STRING" id="888268.A0A1E5W0U5"/>
<keyword evidence="4" id="KW-0677">Repeat</keyword>
<evidence type="ECO:0000313" key="6">
    <source>
        <dbReference type="EMBL" id="OEL30982.1"/>
    </source>
</evidence>
<dbReference type="GO" id="GO:0061630">
    <property type="term" value="F:ubiquitin protein ligase activity"/>
    <property type="evidence" value="ECO:0007669"/>
    <property type="project" value="UniProtKB-EC"/>
</dbReference>
<dbReference type="PANTHER" id="PTHR46803:SF2">
    <property type="entry name" value="E3 UBIQUITIN-PROTEIN LIGASE CHIP"/>
    <property type="match status" value="1"/>
</dbReference>
<dbReference type="Pfam" id="PF13181">
    <property type="entry name" value="TPR_8"/>
    <property type="match status" value="1"/>
</dbReference>
<dbReference type="SUPFAM" id="SSF48452">
    <property type="entry name" value="TPR-like"/>
    <property type="match status" value="1"/>
</dbReference>
<evidence type="ECO:0000256" key="1">
    <source>
        <dbReference type="ARBA" id="ARBA00000900"/>
    </source>
</evidence>
<comment type="catalytic activity">
    <reaction evidence="1">
        <text>S-ubiquitinyl-[E2 ubiquitin-conjugating enzyme]-L-cysteine + [acceptor protein]-L-lysine = [E2 ubiquitin-conjugating enzyme]-L-cysteine + N(6)-ubiquitinyl-[acceptor protein]-L-lysine.</text>
        <dbReference type="EC" id="2.3.2.27"/>
    </reaction>
</comment>
<keyword evidence="3" id="KW-0808">Transferase</keyword>
<comment type="caution">
    <text evidence="6">The sequence shown here is derived from an EMBL/GenBank/DDBJ whole genome shotgun (WGS) entry which is preliminary data.</text>
</comment>
<dbReference type="SMART" id="SM00028">
    <property type="entry name" value="TPR"/>
    <property type="match status" value="3"/>
</dbReference>
<evidence type="ECO:0000313" key="7">
    <source>
        <dbReference type="Proteomes" id="UP000095767"/>
    </source>
</evidence>
<gene>
    <name evidence="6" type="ORF">BAE44_0008001</name>
</gene>
<protein>
    <recommendedName>
        <fullName evidence="2">RING-type E3 ubiquitin transferase</fullName>
        <ecNumber evidence="2">2.3.2.27</ecNumber>
    </recommendedName>
</protein>
<evidence type="ECO:0000256" key="5">
    <source>
        <dbReference type="ARBA" id="ARBA00022786"/>
    </source>
</evidence>
<keyword evidence="5" id="KW-0833">Ubl conjugation pathway</keyword>
<dbReference type="OrthoDB" id="629492at2759"/>
<dbReference type="GO" id="GO:0000209">
    <property type="term" value="P:protein polyubiquitination"/>
    <property type="evidence" value="ECO:0007669"/>
    <property type="project" value="TreeGrafter"/>
</dbReference>
<proteinExistence type="predicted"/>
<dbReference type="GO" id="GO:0045862">
    <property type="term" value="P:positive regulation of proteolysis"/>
    <property type="evidence" value="ECO:0007669"/>
    <property type="project" value="TreeGrafter"/>
</dbReference>
<dbReference type="GO" id="GO:0006515">
    <property type="term" value="P:protein quality control for misfolded or incompletely synthesized proteins"/>
    <property type="evidence" value="ECO:0007669"/>
    <property type="project" value="TreeGrafter"/>
</dbReference>
<accession>A0A1E5W0U5</accession>
<keyword evidence="7" id="KW-1185">Reference proteome</keyword>
<dbReference type="Gene3D" id="1.25.40.10">
    <property type="entry name" value="Tetratricopeptide repeat domain"/>
    <property type="match status" value="1"/>
</dbReference>
<dbReference type="GO" id="GO:0005737">
    <property type="term" value="C:cytoplasm"/>
    <property type="evidence" value="ECO:0007669"/>
    <property type="project" value="TreeGrafter"/>
</dbReference>